<evidence type="ECO:0000256" key="1">
    <source>
        <dbReference type="ARBA" id="ARBA00022553"/>
    </source>
</evidence>
<comment type="caution">
    <text evidence="4">The sequence shown here is derived from an EMBL/GenBank/DDBJ whole genome shotgun (WGS) entry which is preliminary data.</text>
</comment>
<dbReference type="AlphaFoldDB" id="A0A939IMT6"/>
<keyword evidence="5" id="KW-1185">Reference proteome</keyword>
<dbReference type="GO" id="GO:0000160">
    <property type="term" value="P:phosphorelay signal transduction system"/>
    <property type="evidence" value="ECO:0007669"/>
    <property type="project" value="InterPro"/>
</dbReference>
<dbReference type="InterPro" id="IPR050595">
    <property type="entry name" value="Bact_response_regulator"/>
</dbReference>
<evidence type="ECO:0000313" key="5">
    <source>
        <dbReference type="Proteomes" id="UP000664654"/>
    </source>
</evidence>
<evidence type="ECO:0000259" key="3">
    <source>
        <dbReference type="PROSITE" id="PS50110"/>
    </source>
</evidence>
<dbReference type="SMART" id="SM00448">
    <property type="entry name" value="REC"/>
    <property type="match status" value="1"/>
</dbReference>
<organism evidence="4 5">
    <name type="scientific">Bowmanella dokdonensis</name>
    <dbReference type="NCBI Taxonomy" id="751969"/>
    <lineage>
        <taxon>Bacteria</taxon>
        <taxon>Pseudomonadati</taxon>
        <taxon>Pseudomonadota</taxon>
        <taxon>Gammaproteobacteria</taxon>
        <taxon>Alteromonadales</taxon>
        <taxon>Alteromonadaceae</taxon>
        <taxon>Bowmanella</taxon>
    </lineage>
</organism>
<dbReference type="PANTHER" id="PTHR44591:SF24">
    <property type="entry name" value="PROTEIN-GLUTAMATE METHYLESTERASE_PROTEIN-GLUTAMINE GLUTAMINASE 1"/>
    <property type="match status" value="1"/>
</dbReference>
<proteinExistence type="predicted"/>
<dbReference type="InterPro" id="IPR001789">
    <property type="entry name" value="Sig_transdc_resp-reg_receiver"/>
</dbReference>
<dbReference type="Proteomes" id="UP000664654">
    <property type="component" value="Unassembled WGS sequence"/>
</dbReference>
<dbReference type="Pfam" id="PF00072">
    <property type="entry name" value="Response_reg"/>
    <property type="match status" value="1"/>
</dbReference>
<protein>
    <submittedName>
        <fullName evidence="4">Response regulator</fullName>
    </submittedName>
</protein>
<dbReference type="EMBL" id="JAFKCV010000001">
    <property type="protein sequence ID" value="MBN7824145.1"/>
    <property type="molecule type" value="Genomic_DNA"/>
</dbReference>
<dbReference type="PROSITE" id="PS50110">
    <property type="entry name" value="RESPONSE_REGULATORY"/>
    <property type="match status" value="1"/>
</dbReference>
<evidence type="ECO:0000256" key="2">
    <source>
        <dbReference type="PROSITE-ProRule" id="PRU00169"/>
    </source>
</evidence>
<name>A0A939IMT6_9ALTE</name>
<accession>A0A939IMT6</accession>
<dbReference type="PANTHER" id="PTHR44591">
    <property type="entry name" value="STRESS RESPONSE REGULATOR PROTEIN 1"/>
    <property type="match status" value="1"/>
</dbReference>
<sequence>MLARKSARKALPRDWLVDVTYAANGREAVQALQNQHFGLVLLDLTMPEMDGVQILEAIREHKWETFVIVISGDIQPQMKDRVMSLGALDFINKPVKAERLGAILEMYGLFQASLVE</sequence>
<feature type="domain" description="Response regulatory" evidence="3">
    <location>
        <begin position="1"/>
        <end position="108"/>
    </location>
</feature>
<gene>
    <name evidence="4" type="ORF">J0A66_02795</name>
</gene>
<evidence type="ECO:0000313" key="4">
    <source>
        <dbReference type="EMBL" id="MBN7824145.1"/>
    </source>
</evidence>
<dbReference type="Gene3D" id="3.40.50.2300">
    <property type="match status" value="1"/>
</dbReference>
<dbReference type="SUPFAM" id="SSF52172">
    <property type="entry name" value="CheY-like"/>
    <property type="match status" value="1"/>
</dbReference>
<feature type="modified residue" description="4-aspartylphosphate" evidence="2">
    <location>
        <position position="43"/>
    </location>
</feature>
<dbReference type="InterPro" id="IPR011006">
    <property type="entry name" value="CheY-like_superfamily"/>
</dbReference>
<keyword evidence="1 2" id="KW-0597">Phosphoprotein</keyword>
<reference evidence="4" key="1">
    <citation type="submission" date="2021-03" db="EMBL/GenBank/DDBJ databases">
        <title>novel species isolated from a fishpond in China.</title>
        <authorList>
            <person name="Lu H."/>
            <person name="Cai Z."/>
        </authorList>
    </citation>
    <scope>NUCLEOTIDE SEQUENCE</scope>
    <source>
        <strain evidence="4">JCM 30855</strain>
    </source>
</reference>